<dbReference type="PANTHER" id="PTHR12307">
    <property type="entry name" value="PROTEIN PHOSPHATASE 1 REGULATORY SUBUNIT"/>
    <property type="match status" value="1"/>
</dbReference>
<dbReference type="RefSeq" id="XP_004998368.1">
    <property type="nucleotide sequence ID" value="XM_004998311.1"/>
</dbReference>
<dbReference type="EMBL" id="GL832956">
    <property type="protein sequence ID" value="EGD76193.1"/>
    <property type="molecule type" value="Genomic_DNA"/>
</dbReference>
<dbReference type="GO" id="GO:2001069">
    <property type="term" value="F:glycogen binding"/>
    <property type="evidence" value="ECO:0007669"/>
    <property type="project" value="TreeGrafter"/>
</dbReference>
<dbReference type="Pfam" id="PF03370">
    <property type="entry name" value="CBM_21"/>
    <property type="match status" value="1"/>
</dbReference>
<dbReference type="PROSITE" id="PS51159">
    <property type="entry name" value="CBM21"/>
    <property type="match status" value="1"/>
</dbReference>
<proteinExistence type="predicted"/>
<name>F2TXT3_SALR5</name>
<protein>
    <recommendedName>
        <fullName evidence="2">CBM21 domain-containing protein</fullName>
    </recommendedName>
</protein>
<dbReference type="GO" id="GO:0000164">
    <property type="term" value="C:protein phosphatase type 1 complex"/>
    <property type="evidence" value="ECO:0007669"/>
    <property type="project" value="TreeGrafter"/>
</dbReference>
<dbReference type="Proteomes" id="UP000007799">
    <property type="component" value="Unassembled WGS sequence"/>
</dbReference>
<organism evidence="4">
    <name type="scientific">Salpingoeca rosetta (strain ATCC 50818 / BSB-021)</name>
    <dbReference type="NCBI Taxonomy" id="946362"/>
    <lineage>
        <taxon>Eukaryota</taxon>
        <taxon>Choanoflagellata</taxon>
        <taxon>Craspedida</taxon>
        <taxon>Salpingoecidae</taxon>
        <taxon>Salpingoeca</taxon>
    </lineage>
</organism>
<evidence type="ECO:0000256" key="1">
    <source>
        <dbReference type="SAM" id="MobiDB-lite"/>
    </source>
</evidence>
<dbReference type="InParanoid" id="F2TXT3"/>
<dbReference type="PANTHER" id="PTHR12307:SF36">
    <property type="entry name" value="GLYCOGEN-BINDING SUBUNIT 76A"/>
    <property type="match status" value="1"/>
</dbReference>
<dbReference type="InterPro" id="IPR005036">
    <property type="entry name" value="CBM21_dom"/>
</dbReference>
<dbReference type="GeneID" id="16078962"/>
<feature type="region of interest" description="Disordered" evidence="1">
    <location>
        <begin position="31"/>
        <end position="55"/>
    </location>
</feature>
<dbReference type="InterPro" id="IPR038175">
    <property type="entry name" value="CBM21_dom_sf"/>
</dbReference>
<dbReference type="OrthoDB" id="1881at2759"/>
<dbReference type="InterPro" id="IPR050782">
    <property type="entry name" value="PP1_regulatory_subunit_3"/>
</dbReference>
<reference evidence="3" key="1">
    <citation type="submission" date="2009-08" db="EMBL/GenBank/DDBJ databases">
        <title>Annotation of Salpingoeca rosetta.</title>
        <authorList>
            <consortium name="The Broad Institute Genome Sequencing Platform"/>
            <person name="Russ C."/>
            <person name="Cuomo C."/>
            <person name="Burger G."/>
            <person name="Gray M.W."/>
            <person name="Holland P.W.H."/>
            <person name="King N."/>
            <person name="Lang F.B.F."/>
            <person name="Roger A.J."/>
            <person name="Ruiz-Trillo I."/>
            <person name="Young S.K."/>
            <person name="Zeng Q."/>
            <person name="Gargeya S."/>
            <person name="Alvarado L."/>
            <person name="Berlin A."/>
            <person name="Chapman S.B."/>
            <person name="Chen Z."/>
            <person name="Freedman E."/>
            <person name="Gellesch M."/>
            <person name="Goldberg J."/>
            <person name="Griggs A."/>
            <person name="Gujja S."/>
            <person name="Heilman E."/>
            <person name="Heiman D."/>
            <person name="Howarth C."/>
            <person name="Mehta T."/>
            <person name="Neiman D."/>
            <person name="Pearson M."/>
            <person name="Roberts A."/>
            <person name="Saif S."/>
            <person name="Shea T."/>
            <person name="Shenoy N."/>
            <person name="Sisk P."/>
            <person name="Stolte C."/>
            <person name="Sykes S."/>
            <person name="White J."/>
            <person name="Yandava C."/>
            <person name="Haas B."/>
            <person name="Nusbaum C."/>
            <person name="Birren B."/>
        </authorList>
    </citation>
    <scope>NUCLEOTIDE SEQUENCE [LARGE SCALE GENOMIC DNA]</scope>
    <source>
        <strain evidence="3">ATCC 50818</strain>
    </source>
</reference>
<accession>F2TXT3</accession>
<dbReference type="AlphaFoldDB" id="F2TXT3"/>
<dbReference type="GO" id="GO:0008157">
    <property type="term" value="F:protein phosphatase 1 binding"/>
    <property type="evidence" value="ECO:0007669"/>
    <property type="project" value="TreeGrafter"/>
</dbReference>
<keyword evidence="4" id="KW-1185">Reference proteome</keyword>
<evidence type="ECO:0000259" key="2">
    <source>
        <dbReference type="PROSITE" id="PS51159"/>
    </source>
</evidence>
<dbReference type="Gene3D" id="2.60.40.2440">
    <property type="entry name" value="Carbohydrate binding type-21 domain"/>
    <property type="match status" value="1"/>
</dbReference>
<evidence type="ECO:0000313" key="3">
    <source>
        <dbReference type="EMBL" id="EGD76193.1"/>
    </source>
</evidence>
<evidence type="ECO:0000313" key="4">
    <source>
        <dbReference type="Proteomes" id="UP000007799"/>
    </source>
</evidence>
<sequence length="245" mass="27808">MLDRFTKLSALAVLIPTAVAVLVRMYVSKRNDPTASGEPEDPTRRFVKPGTMSTSEDYQTTNLVMDPGSEDPQAIPVKRRSSSFKHVEYRHWQIGETSDDEEPHIDEIGEDPDWMLATRVAASPDELMQAAEKQGVALQTVHFRRPDIKVLIRIPNTVYDRGDVDCFVRYTTDGWQTYNDAKARHCSDCLGMMPSTQLFRTRIPLPENEHGRLEFAICMRSGGEEVWDNNFGANHVVQPIENRSI</sequence>
<gene>
    <name evidence="3" type="ORF">PTSG_00899</name>
</gene>
<dbReference type="GO" id="GO:0005979">
    <property type="term" value="P:regulation of glycogen biosynthetic process"/>
    <property type="evidence" value="ECO:0007669"/>
    <property type="project" value="TreeGrafter"/>
</dbReference>
<feature type="domain" description="CBM21" evidence="2">
    <location>
        <begin position="128"/>
        <end position="238"/>
    </location>
</feature>